<accession>A0AB39DKB6</accession>
<evidence type="ECO:0000313" key="2">
    <source>
        <dbReference type="EMBL" id="XDJ55707.1"/>
    </source>
</evidence>
<dbReference type="AlphaFoldDB" id="A0AB39DKB6"/>
<proteinExistence type="predicted"/>
<dbReference type="KEGG" id="cgin:ABRZ00_00515"/>
<reference evidence="2" key="1">
    <citation type="submission" date="2024-05" db="EMBL/GenBank/DDBJ databases">
        <authorList>
            <person name="Luo Y.-C."/>
            <person name="Nicholds J."/>
            <person name="Mortimer T."/>
            <person name="Maboni G."/>
        </authorList>
    </citation>
    <scope>NUCLEOTIDE SEQUENCE</scope>
    <source>
        <strain evidence="2">150221</strain>
        <strain evidence="1">153271</strain>
    </source>
</reference>
<gene>
    <name evidence="2" type="ORF">ABRZ00_00515</name>
    <name evidence="1" type="ORF">ABRZ02_01875</name>
</gene>
<protein>
    <submittedName>
        <fullName evidence="2">Uncharacterized protein</fullName>
    </submittedName>
</protein>
<evidence type="ECO:0000313" key="1">
    <source>
        <dbReference type="EMBL" id="XDJ45070.1"/>
    </source>
</evidence>
<dbReference type="EMBL" id="CP158257">
    <property type="protein sequence ID" value="XDJ55707.1"/>
    <property type="molecule type" value="Genomic_DNA"/>
</dbReference>
<name>A0AB39DKB6_9BURK</name>
<dbReference type="GeneID" id="93065971"/>
<dbReference type="RefSeq" id="WP_368647787.1">
    <property type="nucleotide sequence ID" value="NZ_CP158253.1"/>
</dbReference>
<organism evidence="2">
    <name type="scientific">Castellaniella ginsengisoli</name>
    <dbReference type="NCBI Taxonomy" id="546114"/>
    <lineage>
        <taxon>Bacteria</taxon>
        <taxon>Pseudomonadati</taxon>
        <taxon>Pseudomonadota</taxon>
        <taxon>Betaproteobacteria</taxon>
        <taxon>Burkholderiales</taxon>
        <taxon>Alcaligenaceae</taxon>
        <taxon>Castellaniella</taxon>
    </lineage>
</organism>
<sequence length="60" mass="6492">MSTTPTQAASAMKQYGGSFARALAEAWFAADTVNQQRIEQAFPDFFLRYAALSETVAEGA</sequence>
<dbReference type="EMBL" id="CP158253">
    <property type="protein sequence ID" value="XDJ45070.1"/>
    <property type="molecule type" value="Genomic_DNA"/>
</dbReference>